<dbReference type="FunFam" id="3.60.40.10:FF:000100">
    <property type="entry name" value="Stage II sporulation protein E"/>
    <property type="match status" value="1"/>
</dbReference>
<sequence length="816" mass="91571">MRVSTTVEHMKDTIPFFVRTRRQLETVLIKKGLFLMIIAFLLGRAAILTDIMPFAIPFFATVFIIKRDKALLIAMALIAGSITKDPINSVFVFSGLAVFLITRKLINFSSKSDQRTLPFTIFLASLITRLCFEYMVGPDLLLLELVMAFLEAGLSLLLAMIFLQSVPLLTTNNRRHALRHEEIISLMILIASVMTGAIGWTVFDLSIANILTRYLVIVFAYTGGVAVGTTVGVVTGLIVSLASVSSLYQMSLLAFTGLLGGLLKENKKFGVAIALIISTLLIGLSGLNSQSLTNALYESFVAIALLFFTPIFIFKKISTYIPGTKEYSNEQQQYLRKVRNVTADRVEQFSSLFQALANSFSYNGLTVEDEESNKEVDYFLSNVTEKTCQTCFKKEYCWAENFNKTYGYMQNIMDEVEEHEEVRNKVFLREWNNYCYKSKKVIDAIKQELNYFQANKKLKRQVQESRKLVADQLFGVSQVMEDFAKEIQRERMQNHHQEEQILEVIQSLGLEILQIEIYSLEEGKIDIEITFPGPDMLGEFEKLFAPLLSDVLQETVVVKNKEGGEHPNDPCTITFGSTKAFEIETGVANAAKGGAWLSGDCYSTIELASSKYAIAISDGMGNGQRAHLESNETLRLLQKILQSGIEESIAIKSINSVLSLRSTDEIFSTLDLAMVDLQTAKAKFLKIGSIPSFIKRNDRVLMVQASNLPMGIIKDFEVDVVSMELKAGDLLIMMSDGIFDGPKHVENKESWLKRKLSEFETEDPQAVADLLLEEVINSRDGDINDDMTVVVAKVKRNIPKWATFSQKQFLGKLNNQ</sequence>
<organism evidence="16 17">
    <name type="scientific">Lottiidibacillus patelloidae</name>
    <dbReference type="NCBI Taxonomy" id="2670334"/>
    <lineage>
        <taxon>Bacteria</taxon>
        <taxon>Bacillati</taxon>
        <taxon>Bacillota</taxon>
        <taxon>Bacilli</taxon>
        <taxon>Bacillales</taxon>
        <taxon>Bacillaceae</taxon>
        <taxon>Lottiidibacillus</taxon>
    </lineage>
</organism>
<evidence type="ECO:0000256" key="2">
    <source>
        <dbReference type="ARBA" id="ARBA00013081"/>
    </source>
</evidence>
<feature type="domain" description="PPM-type phosphatase" evidence="15">
    <location>
        <begin position="584"/>
        <end position="794"/>
    </location>
</feature>
<evidence type="ECO:0000256" key="7">
    <source>
        <dbReference type="ARBA" id="ARBA00022969"/>
    </source>
</evidence>
<dbReference type="GO" id="GO:0004722">
    <property type="term" value="F:protein serine/threonine phosphatase activity"/>
    <property type="evidence" value="ECO:0007669"/>
    <property type="project" value="UniProtKB-EC"/>
</dbReference>
<dbReference type="InterPro" id="IPR014221">
    <property type="entry name" value="SpoII_E"/>
</dbReference>
<proteinExistence type="predicted"/>
<protein>
    <recommendedName>
        <fullName evidence="13">Stage II sporulation protein E</fullName>
        <ecNumber evidence="2">3.1.3.16</ecNumber>
    </recommendedName>
</protein>
<dbReference type="Gene3D" id="3.60.40.10">
    <property type="entry name" value="PPM-type phosphatase domain"/>
    <property type="match status" value="1"/>
</dbReference>
<evidence type="ECO:0000313" key="16">
    <source>
        <dbReference type="EMBL" id="OZM55830.1"/>
    </source>
</evidence>
<evidence type="ECO:0000256" key="12">
    <source>
        <dbReference type="ARBA" id="ARBA00058752"/>
    </source>
</evidence>
<dbReference type="InterPro" id="IPR036457">
    <property type="entry name" value="PPM-type-like_dom_sf"/>
</dbReference>
<dbReference type="PROSITE" id="PS51746">
    <property type="entry name" value="PPM_2"/>
    <property type="match status" value="1"/>
</dbReference>
<dbReference type="PANTHER" id="PTHR43156">
    <property type="entry name" value="STAGE II SPORULATION PROTEIN E-RELATED"/>
    <property type="match status" value="1"/>
</dbReference>
<keyword evidence="6" id="KW-0904">Protein phosphatase</keyword>
<evidence type="ECO:0000256" key="3">
    <source>
        <dbReference type="ARBA" id="ARBA00022475"/>
    </source>
</evidence>
<feature type="transmembrane region" description="Helical" evidence="14">
    <location>
        <begin position="86"/>
        <end position="105"/>
    </location>
</feature>
<evidence type="ECO:0000256" key="8">
    <source>
        <dbReference type="ARBA" id="ARBA00022989"/>
    </source>
</evidence>
<keyword evidence="7" id="KW-0749">Sporulation</keyword>
<reference evidence="17" key="1">
    <citation type="submission" date="2017-08" db="EMBL/GenBank/DDBJ databases">
        <authorList>
            <person name="Huang Z."/>
        </authorList>
    </citation>
    <scope>NUCLEOTIDE SEQUENCE [LARGE SCALE GENOMIC DNA]</scope>
    <source>
        <strain evidence="17">SA5d-4</strain>
    </source>
</reference>
<comment type="subcellular location">
    <subcellularLocation>
        <location evidence="1">Cell membrane</location>
        <topology evidence="1">Multi-pass membrane protein</topology>
    </subcellularLocation>
</comment>
<keyword evidence="4 14" id="KW-0812">Transmembrane</keyword>
<dbReference type="InterPro" id="IPR045768">
    <property type="entry name" value="SpoIIE_N"/>
</dbReference>
<dbReference type="NCBIfam" id="TIGR02865">
    <property type="entry name" value="spore_II_E"/>
    <property type="match status" value="1"/>
</dbReference>
<keyword evidence="17" id="KW-1185">Reference proteome</keyword>
<feature type="transmembrane region" description="Helical" evidence="14">
    <location>
        <begin position="33"/>
        <end position="66"/>
    </location>
</feature>
<evidence type="ECO:0000256" key="5">
    <source>
        <dbReference type="ARBA" id="ARBA00022801"/>
    </source>
</evidence>
<accession>A0A263BQ19</accession>
<keyword evidence="3" id="KW-1003">Cell membrane</keyword>
<dbReference type="PANTHER" id="PTHR43156:SF2">
    <property type="entry name" value="STAGE II SPORULATION PROTEIN E"/>
    <property type="match status" value="1"/>
</dbReference>
<dbReference type="Pfam" id="PF07228">
    <property type="entry name" value="SpoIIE"/>
    <property type="match status" value="1"/>
</dbReference>
<keyword evidence="9 14" id="KW-0472">Membrane</keyword>
<feature type="transmembrane region" description="Helical" evidence="14">
    <location>
        <begin position="183"/>
        <end position="203"/>
    </location>
</feature>
<evidence type="ECO:0000256" key="9">
    <source>
        <dbReference type="ARBA" id="ARBA00023136"/>
    </source>
</evidence>
<dbReference type="EMBL" id="NPIA01000011">
    <property type="protein sequence ID" value="OZM55830.1"/>
    <property type="molecule type" value="Genomic_DNA"/>
</dbReference>
<dbReference type="InterPro" id="IPR052016">
    <property type="entry name" value="Bact_Sigma-Reg"/>
</dbReference>
<evidence type="ECO:0000256" key="4">
    <source>
        <dbReference type="ARBA" id="ARBA00022692"/>
    </source>
</evidence>
<evidence type="ECO:0000259" key="15">
    <source>
        <dbReference type="PROSITE" id="PS51746"/>
    </source>
</evidence>
<name>A0A263BQ19_9BACI</name>
<evidence type="ECO:0000313" key="17">
    <source>
        <dbReference type="Proteomes" id="UP000217083"/>
    </source>
</evidence>
<feature type="transmembrane region" description="Helical" evidence="14">
    <location>
        <begin position="142"/>
        <end position="163"/>
    </location>
</feature>
<evidence type="ECO:0000256" key="1">
    <source>
        <dbReference type="ARBA" id="ARBA00004651"/>
    </source>
</evidence>
<keyword evidence="5" id="KW-0378">Hydrolase</keyword>
<dbReference type="Proteomes" id="UP000217083">
    <property type="component" value="Unassembled WGS sequence"/>
</dbReference>
<evidence type="ECO:0000256" key="11">
    <source>
        <dbReference type="ARBA" id="ARBA00048336"/>
    </source>
</evidence>
<feature type="transmembrane region" description="Helical" evidence="14">
    <location>
        <begin position="246"/>
        <end position="263"/>
    </location>
</feature>
<dbReference type="AlphaFoldDB" id="A0A263BQ19"/>
<evidence type="ECO:0000256" key="13">
    <source>
        <dbReference type="ARBA" id="ARBA00074959"/>
    </source>
</evidence>
<feature type="transmembrane region" description="Helical" evidence="14">
    <location>
        <begin position="215"/>
        <end position="239"/>
    </location>
</feature>
<dbReference type="GO" id="GO:0030435">
    <property type="term" value="P:sporulation resulting in formation of a cellular spore"/>
    <property type="evidence" value="ECO:0007669"/>
    <property type="project" value="UniProtKB-KW"/>
</dbReference>
<dbReference type="RefSeq" id="WP_094926508.1">
    <property type="nucleotide sequence ID" value="NZ_NPIA01000011.1"/>
</dbReference>
<evidence type="ECO:0000256" key="14">
    <source>
        <dbReference type="SAM" id="Phobius"/>
    </source>
</evidence>
<dbReference type="Pfam" id="PF19732">
    <property type="entry name" value="SpoIIE_N"/>
    <property type="match status" value="1"/>
</dbReference>
<keyword evidence="8 14" id="KW-1133">Transmembrane helix</keyword>
<dbReference type="SUPFAM" id="SSF81606">
    <property type="entry name" value="PP2C-like"/>
    <property type="match status" value="1"/>
</dbReference>
<dbReference type="InterPro" id="IPR001932">
    <property type="entry name" value="PPM-type_phosphatase-like_dom"/>
</dbReference>
<feature type="transmembrane region" description="Helical" evidence="14">
    <location>
        <begin position="295"/>
        <end position="314"/>
    </location>
</feature>
<dbReference type="GO" id="GO:0005886">
    <property type="term" value="C:plasma membrane"/>
    <property type="evidence" value="ECO:0007669"/>
    <property type="project" value="UniProtKB-SubCell"/>
</dbReference>
<evidence type="ECO:0000256" key="10">
    <source>
        <dbReference type="ARBA" id="ARBA00047761"/>
    </source>
</evidence>
<evidence type="ECO:0000256" key="6">
    <source>
        <dbReference type="ARBA" id="ARBA00022912"/>
    </source>
</evidence>
<gene>
    <name evidence="16" type="primary">spoIIE</name>
    <name evidence="16" type="ORF">CIB95_15020</name>
</gene>
<dbReference type="SMART" id="SM00332">
    <property type="entry name" value="PP2Cc"/>
    <property type="match status" value="1"/>
</dbReference>
<comment type="caution">
    <text evidence="16">The sequence shown here is derived from an EMBL/GenBank/DDBJ whole genome shotgun (WGS) entry which is preliminary data.</text>
</comment>
<dbReference type="SMART" id="SM00331">
    <property type="entry name" value="PP2C_SIG"/>
    <property type="match status" value="1"/>
</dbReference>
<comment type="catalytic activity">
    <reaction evidence="10">
        <text>O-phospho-L-seryl-[protein] + H2O = L-seryl-[protein] + phosphate</text>
        <dbReference type="Rhea" id="RHEA:20629"/>
        <dbReference type="Rhea" id="RHEA-COMP:9863"/>
        <dbReference type="Rhea" id="RHEA-COMP:11604"/>
        <dbReference type="ChEBI" id="CHEBI:15377"/>
        <dbReference type="ChEBI" id="CHEBI:29999"/>
        <dbReference type="ChEBI" id="CHEBI:43474"/>
        <dbReference type="ChEBI" id="CHEBI:83421"/>
        <dbReference type="EC" id="3.1.3.16"/>
    </reaction>
</comment>
<reference evidence="16 17" key="2">
    <citation type="submission" date="2017-09" db="EMBL/GenBank/DDBJ databases">
        <title>Bacillus patelloidae sp. nov., isolated from the intestinal tract of a marine limpet.</title>
        <authorList>
            <person name="Liu R."/>
            <person name="Dong C."/>
            <person name="Shao Z."/>
        </authorList>
    </citation>
    <scope>NUCLEOTIDE SEQUENCE [LARGE SCALE GENOMIC DNA]</scope>
    <source>
        <strain evidence="16 17">SA5d-4</strain>
    </source>
</reference>
<dbReference type="EC" id="3.1.3.16" evidence="2"/>
<comment type="catalytic activity">
    <reaction evidence="11">
        <text>O-phospho-L-threonyl-[protein] + H2O = L-threonyl-[protein] + phosphate</text>
        <dbReference type="Rhea" id="RHEA:47004"/>
        <dbReference type="Rhea" id="RHEA-COMP:11060"/>
        <dbReference type="Rhea" id="RHEA-COMP:11605"/>
        <dbReference type="ChEBI" id="CHEBI:15377"/>
        <dbReference type="ChEBI" id="CHEBI:30013"/>
        <dbReference type="ChEBI" id="CHEBI:43474"/>
        <dbReference type="ChEBI" id="CHEBI:61977"/>
        <dbReference type="EC" id="3.1.3.16"/>
    </reaction>
</comment>
<feature type="transmembrane region" description="Helical" evidence="14">
    <location>
        <begin position="269"/>
        <end position="288"/>
    </location>
</feature>
<comment type="function">
    <text evidence="12">Normally needed for pro-sigma E processing during sporulation but can be bypassed in vegetative cells. Activates SpoIIAA by dephosphorylation.</text>
</comment>